<evidence type="ECO:0000313" key="3">
    <source>
        <dbReference type="Proteomes" id="UP000662914"/>
    </source>
</evidence>
<proteinExistence type="predicted"/>
<evidence type="ECO:0000313" key="2">
    <source>
        <dbReference type="EMBL" id="BBO21886.1"/>
    </source>
</evidence>
<feature type="domain" description="Pterin-binding" evidence="1">
    <location>
        <begin position="93"/>
        <end position="335"/>
    </location>
</feature>
<dbReference type="InterPro" id="IPR011005">
    <property type="entry name" value="Dihydropteroate_synth-like_sf"/>
</dbReference>
<sequence>MQRILFLTGRLAEPALRATLERLAPGRFEWEVRQLGLQVAALMTAELIRRRLAPPRGFDYVMVPGRCRGDLEALSAELGLPVRRGPEELADLPEHFGEKPKRRDLSRYSVKIFAEIVDAPRLSVDAIVGRAREHAADGADVIDLGCLPETPFPHLEEAVAELKRRGHAVSVDSVDAAELARATRCGADYLLSLTEHTLHIADEGTAVPVLIPARRGSYASLARAVRAMQQRGRPFLADPILEPIHFGFADSLHRYRRLRRQFPELGILMGVGNLTELTDADTSGINALLFGLASELGIDAVLTTSVSGHACAAVREADFARRLMHAAREEGALPRGFGGGLMTVHDKRPWPQAFEEIRAVAVRVRDPSFRIQTSAEGVHVFNRDGFWSAADPYQVFPHLKLDHDGAHAFYMGVEMARAEIAWRLGKRYVQDAPLEWRVADLRGRAEREDACP</sequence>
<protein>
    <submittedName>
        <fullName evidence="2">Dihydropteroate synthase</fullName>
    </submittedName>
</protein>
<dbReference type="GO" id="GO:0042558">
    <property type="term" value="P:pteridine-containing compound metabolic process"/>
    <property type="evidence" value="ECO:0007669"/>
    <property type="project" value="InterPro"/>
</dbReference>
<dbReference type="InterPro" id="IPR000489">
    <property type="entry name" value="Pterin-binding_dom"/>
</dbReference>
<dbReference type="AlphaFoldDB" id="A0A809S0D6"/>
<dbReference type="Pfam" id="PF20123">
    <property type="entry name" value="DUF6513"/>
    <property type="match status" value="1"/>
</dbReference>
<gene>
    <name evidence="2" type="ORF">DSYM_25850</name>
</gene>
<name>A0A809S0D6_9PROT</name>
<evidence type="ECO:0000259" key="1">
    <source>
        <dbReference type="PROSITE" id="PS50972"/>
    </source>
</evidence>
<dbReference type="KEGG" id="ddz:DSYM_25850"/>
<dbReference type="InterPro" id="IPR045406">
    <property type="entry name" value="DUF6513"/>
</dbReference>
<organism evidence="2 3">
    <name type="scientific">Candidatus Desulfobacillus denitrificans</name>
    <dbReference type="NCBI Taxonomy" id="2608985"/>
    <lineage>
        <taxon>Bacteria</taxon>
        <taxon>Pseudomonadati</taxon>
        <taxon>Pseudomonadota</taxon>
        <taxon>Betaproteobacteria</taxon>
        <taxon>Candidatus Desulfobacillus</taxon>
    </lineage>
</organism>
<reference evidence="2" key="1">
    <citation type="journal article" name="DNA Res.">
        <title>The physiological potential of anammox bacteria as revealed by their core genome structure.</title>
        <authorList>
            <person name="Okubo T."/>
            <person name="Toyoda A."/>
            <person name="Fukuhara K."/>
            <person name="Uchiyama I."/>
            <person name="Harigaya Y."/>
            <person name="Kuroiwa M."/>
            <person name="Suzuki T."/>
            <person name="Murakami Y."/>
            <person name="Suwa Y."/>
            <person name="Takami H."/>
        </authorList>
    </citation>
    <scope>NUCLEOTIDE SEQUENCE</scope>
    <source>
        <strain evidence="2">317325-3</strain>
    </source>
</reference>
<dbReference type="EMBL" id="AP021857">
    <property type="protein sequence ID" value="BBO21886.1"/>
    <property type="molecule type" value="Genomic_DNA"/>
</dbReference>
<accession>A0A809S0D6</accession>
<dbReference type="Proteomes" id="UP000662914">
    <property type="component" value="Chromosome"/>
</dbReference>
<dbReference type="SUPFAM" id="SSF51717">
    <property type="entry name" value="Dihydropteroate synthetase-like"/>
    <property type="match status" value="1"/>
</dbReference>
<dbReference type="Gene3D" id="3.20.20.20">
    <property type="entry name" value="Dihydropteroate synthase-like"/>
    <property type="match status" value="1"/>
</dbReference>
<dbReference type="PROSITE" id="PS50972">
    <property type="entry name" value="PTERIN_BINDING"/>
    <property type="match status" value="1"/>
</dbReference>